<evidence type="ECO:0000256" key="1">
    <source>
        <dbReference type="ARBA" id="ARBA00001974"/>
    </source>
</evidence>
<dbReference type="InterPro" id="IPR006076">
    <property type="entry name" value="FAD-dep_OxRdtase"/>
</dbReference>
<feature type="domain" description="FAD dependent oxidoreductase" evidence="7">
    <location>
        <begin position="9"/>
        <end position="461"/>
    </location>
</feature>
<evidence type="ECO:0000256" key="4">
    <source>
        <dbReference type="ARBA" id="ARBA00022827"/>
    </source>
</evidence>
<dbReference type="EMBL" id="CDPU01000003">
    <property type="protein sequence ID" value="CEO45788.1"/>
    <property type="molecule type" value="Genomic_DNA"/>
</dbReference>
<dbReference type="Pfam" id="PF01266">
    <property type="entry name" value="DAO"/>
    <property type="match status" value="1"/>
</dbReference>
<dbReference type="PANTHER" id="PTHR10961:SF15">
    <property type="entry name" value="FAD DEPENDENT OXIDOREDUCTASE DOMAIN-CONTAINING PROTEIN"/>
    <property type="match status" value="1"/>
</dbReference>
<accession>A0A0B7JLI2</accession>
<name>A0A0B7JLI2_BIOOC</name>
<dbReference type="Gene3D" id="3.50.50.60">
    <property type="entry name" value="FAD/NAD(P)-binding domain"/>
    <property type="match status" value="1"/>
</dbReference>
<keyword evidence="4" id="KW-0274">FAD</keyword>
<evidence type="ECO:0000256" key="6">
    <source>
        <dbReference type="SAM" id="MobiDB-lite"/>
    </source>
</evidence>
<reference evidence="8" key="1">
    <citation type="submission" date="2015-01" db="EMBL/GenBank/DDBJ databases">
        <authorList>
            <person name="Durling Mikael"/>
        </authorList>
    </citation>
    <scope>NUCLEOTIDE SEQUENCE</scope>
</reference>
<gene>
    <name evidence="8" type="ORF">BN869_000001843_1</name>
</gene>
<organism evidence="8">
    <name type="scientific">Bionectria ochroleuca</name>
    <name type="common">Gliocladium roseum</name>
    <dbReference type="NCBI Taxonomy" id="29856"/>
    <lineage>
        <taxon>Eukaryota</taxon>
        <taxon>Fungi</taxon>
        <taxon>Dikarya</taxon>
        <taxon>Ascomycota</taxon>
        <taxon>Pezizomycotina</taxon>
        <taxon>Sordariomycetes</taxon>
        <taxon>Hypocreomycetidae</taxon>
        <taxon>Hypocreales</taxon>
        <taxon>Bionectriaceae</taxon>
        <taxon>Clonostachys</taxon>
    </lineage>
</organism>
<comment type="cofactor">
    <cofactor evidence="1">
        <name>FAD</name>
        <dbReference type="ChEBI" id="CHEBI:57692"/>
    </cofactor>
</comment>
<keyword evidence="3" id="KW-0285">Flavoprotein</keyword>
<evidence type="ECO:0000313" key="8">
    <source>
        <dbReference type="EMBL" id="CEO45788.1"/>
    </source>
</evidence>
<evidence type="ECO:0000256" key="5">
    <source>
        <dbReference type="ARBA" id="ARBA00023002"/>
    </source>
</evidence>
<keyword evidence="5" id="KW-0560">Oxidoreductase</keyword>
<evidence type="ECO:0000256" key="2">
    <source>
        <dbReference type="ARBA" id="ARBA00010989"/>
    </source>
</evidence>
<dbReference type="InterPro" id="IPR036188">
    <property type="entry name" value="FAD/NAD-bd_sf"/>
</dbReference>
<comment type="similarity">
    <text evidence="2">Belongs to the MSOX/MTOX family.</text>
</comment>
<proteinExistence type="inferred from homology"/>
<dbReference type="SUPFAM" id="SSF51905">
    <property type="entry name" value="FAD/NAD(P)-binding domain"/>
    <property type="match status" value="1"/>
</dbReference>
<dbReference type="Gene3D" id="3.30.9.10">
    <property type="entry name" value="D-Amino Acid Oxidase, subunit A, domain 2"/>
    <property type="match status" value="1"/>
</dbReference>
<feature type="region of interest" description="Disordered" evidence="6">
    <location>
        <begin position="483"/>
        <end position="506"/>
    </location>
</feature>
<dbReference type="GO" id="GO:0050660">
    <property type="term" value="F:flavin adenine dinucleotide binding"/>
    <property type="evidence" value="ECO:0007669"/>
    <property type="project" value="InterPro"/>
</dbReference>
<dbReference type="PANTHER" id="PTHR10961">
    <property type="entry name" value="PEROXISOMAL SARCOSINE OXIDASE"/>
    <property type="match status" value="1"/>
</dbReference>
<protein>
    <recommendedName>
        <fullName evidence="7">FAD dependent oxidoreductase domain-containing protein</fullName>
    </recommendedName>
</protein>
<evidence type="ECO:0000259" key="7">
    <source>
        <dbReference type="Pfam" id="PF01266"/>
    </source>
</evidence>
<dbReference type="GO" id="GO:0008115">
    <property type="term" value="F:sarcosine oxidase activity"/>
    <property type="evidence" value="ECO:0007669"/>
    <property type="project" value="TreeGrafter"/>
</dbReference>
<sequence length="506" mass="56410">MDTPRKKSVAIVGAGVFGLSLALALRKRKYKVDVFDQHKYDSTRYAPGKGDEYQVASVDHNKIASSSPLSHEVQKFRANIRREKFRASYGKKIHYQRLALESRQAWENINMSMNEQYESGVAGSEFDLFQCCGMLRVQPTDQLDALERETLESLKSEGHRDAQFVKGDSQDRERAIRAGWDKKLLDFTIPETSPPRTFEAVLDSLAGFTQCSQACAYVHDRVVEEGVTFHFGPEKGNFEGLVVEETGGSKRAVGLKTKDGSVHKADTVVIAAGSFSTQLLPELAYHLESSAGSVVTYKIDKSNTELWDKYSPQRFPVITWKSAPRSGNGKDTGSIYVFPRTSEGLIKIGYRGIKWTNFQTAPANAVFSQDGQWSVPLPPTDPAPIPDAAREAIKKFVSIFLPDFMDCDFYSTKLCWYTDSLDNSFVVDYVPTYADKSVFVCTGGSGHGAKFLPVLGDHAADILEHDEESTSYMRKHWQWRESAPRRNGLEDGPNGPRNLAKHGNAS</sequence>
<dbReference type="AlphaFoldDB" id="A0A0B7JLI2"/>
<dbReference type="InterPro" id="IPR045170">
    <property type="entry name" value="MTOX"/>
</dbReference>
<evidence type="ECO:0000256" key="3">
    <source>
        <dbReference type="ARBA" id="ARBA00022630"/>
    </source>
</evidence>